<reference evidence="3" key="1">
    <citation type="journal article" date="2017" name="Nat. Ecol. Evol.">
        <title>Genome expansion and lineage-specific genetic innovations in the forest pathogenic fungi Armillaria.</title>
        <authorList>
            <person name="Sipos G."/>
            <person name="Prasanna A.N."/>
            <person name="Walter M.C."/>
            <person name="O'Connor E."/>
            <person name="Balint B."/>
            <person name="Krizsan K."/>
            <person name="Kiss B."/>
            <person name="Hess J."/>
            <person name="Varga T."/>
            <person name="Slot J."/>
            <person name="Riley R."/>
            <person name="Boka B."/>
            <person name="Rigling D."/>
            <person name="Barry K."/>
            <person name="Lee J."/>
            <person name="Mihaltcheva S."/>
            <person name="LaButti K."/>
            <person name="Lipzen A."/>
            <person name="Waldron R."/>
            <person name="Moloney N.M."/>
            <person name="Sperisen C."/>
            <person name="Kredics L."/>
            <person name="Vagvoelgyi C."/>
            <person name="Patrignani A."/>
            <person name="Fitzpatrick D."/>
            <person name="Nagy I."/>
            <person name="Doyle S."/>
            <person name="Anderson J.B."/>
            <person name="Grigoriev I.V."/>
            <person name="Gueldener U."/>
            <person name="Muensterkoetter M."/>
            <person name="Nagy L.G."/>
        </authorList>
    </citation>
    <scope>NUCLEOTIDE SEQUENCE [LARGE SCALE GENOMIC DNA]</scope>
    <source>
        <strain evidence="3">C18/9</strain>
    </source>
</reference>
<keyword evidence="3" id="KW-1185">Reference proteome</keyword>
<gene>
    <name evidence="2" type="ORF">ARMOST_08329</name>
</gene>
<name>A0A284R8C9_ARMOS</name>
<sequence length="190" mass="21115">MRPFLFGPGANTERGKETNTVGIVFELLYAGERKRAGTGWTSRRGSIEFSQREEFWDDEETAKKGNDLYNYEGTMLNARVREDESRIHDANMVAESRDNVDVLLVFAGLFSAVVTTICHTSDIPELRSHRAVVNGSSVDAFSPSPQSPCIAFVPATRRLVYLPVLSLTTALVAILAEQWLHYYVVLPSGS</sequence>
<dbReference type="Proteomes" id="UP000219338">
    <property type="component" value="Unassembled WGS sequence"/>
</dbReference>
<feature type="domain" description="DUF6535" evidence="1">
    <location>
        <begin position="83"/>
        <end position="185"/>
    </location>
</feature>
<evidence type="ECO:0000313" key="2">
    <source>
        <dbReference type="EMBL" id="SJL04958.1"/>
    </source>
</evidence>
<organism evidence="2 3">
    <name type="scientific">Armillaria ostoyae</name>
    <name type="common">Armillaria root rot fungus</name>
    <dbReference type="NCBI Taxonomy" id="47428"/>
    <lineage>
        <taxon>Eukaryota</taxon>
        <taxon>Fungi</taxon>
        <taxon>Dikarya</taxon>
        <taxon>Basidiomycota</taxon>
        <taxon>Agaricomycotina</taxon>
        <taxon>Agaricomycetes</taxon>
        <taxon>Agaricomycetidae</taxon>
        <taxon>Agaricales</taxon>
        <taxon>Marasmiineae</taxon>
        <taxon>Physalacriaceae</taxon>
        <taxon>Armillaria</taxon>
    </lineage>
</organism>
<evidence type="ECO:0000313" key="3">
    <source>
        <dbReference type="Proteomes" id="UP000219338"/>
    </source>
</evidence>
<dbReference type="EMBL" id="FUEG01000005">
    <property type="protein sequence ID" value="SJL04958.1"/>
    <property type="molecule type" value="Genomic_DNA"/>
</dbReference>
<dbReference type="AlphaFoldDB" id="A0A284R8C9"/>
<dbReference type="OrthoDB" id="3235960at2759"/>
<proteinExistence type="predicted"/>
<dbReference type="Pfam" id="PF20153">
    <property type="entry name" value="DUF6535"/>
    <property type="match status" value="1"/>
</dbReference>
<accession>A0A284R8C9</accession>
<dbReference type="InterPro" id="IPR045338">
    <property type="entry name" value="DUF6535"/>
</dbReference>
<protein>
    <recommendedName>
        <fullName evidence="1">DUF6535 domain-containing protein</fullName>
    </recommendedName>
</protein>
<evidence type="ECO:0000259" key="1">
    <source>
        <dbReference type="Pfam" id="PF20153"/>
    </source>
</evidence>